<evidence type="ECO:0008006" key="5">
    <source>
        <dbReference type="Google" id="ProtNLM"/>
    </source>
</evidence>
<keyword evidence="4" id="KW-1185">Reference proteome</keyword>
<evidence type="ECO:0000256" key="2">
    <source>
        <dbReference type="SAM" id="Phobius"/>
    </source>
</evidence>
<evidence type="ECO:0000313" key="4">
    <source>
        <dbReference type="Proteomes" id="UP001444071"/>
    </source>
</evidence>
<evidence type="ECO:0000256" key="1">
    <source>
        <dbReference type="SAM" id="MobiDB-lite"/>
    </source>
</evidence>
<reference evidence="3 4" key="1">
    <citation type="submission" date="2021-06" db="EMBL/GenBank/DDBJ databases">
        <authorList>
            <person name="Palmer J.M."/>
        </authorList>
    </citation>
    <scope>NUCLEOTIDE SEQUENCE [LARGE SCALE GENOMIC DNA]</scope>
    <source>
        <strain evidence="3 4">XR_2019</strain>
        <tissue evidence="3">Muscle</tissue>
    </source>
</reference>
<dbReference type="EMBL" id="JAHRIM010052186">
    <property type="protein sequence ID" value="MEQ2269558.1"/>
    <property type="molecule type" value="Genomic_DNA"/>
</dbReference>
<proteinExistence type="predicted"/>
<keyword evidence="2" id="KW-1133">Transmembrane helix</keyword>
<keyword evidence="2" id="KW-0812">Transmembrane</keyword>
<evidence type="ECO:0000313" key="3">
    <source>
        <dbReference type="EMBL" id="MEQ2269558.1"/>
    </source>
</evidence>
<protein>
    <recommendedName>
        <fullName evidence="5">Ig-like domain-containing protein</fullName>
    </recommendedName>
</protein>
<name>A0ABV0WL22_9TELE</name>
<gene>
    <name evidence="3" type="ORF">XENORESO_006234</name>
</gene>
<accession>A0ABV0WL22</accession>
<feature type="region of interest" description="Disordered" evidence="1">
    <location>
        <begin position="126"/>
        <end position="157"/>
    </location>
</feature>
<keyword evidence="2" id="KW-0472">Membrane</keyword>
<organism evidence="3 4">
    <name type="scientific">Xenotaenia resolanae</name>
    <dbReference type="NCBI Taxonomy" id="208358"/>
    <lineage>
        <taxon>Eukaryota</taxon>
        <taxon>Metazoa</taxon>
        <taxon>Chordata</taxon>
        <taxon>Craniata</taxon>
        <taxon>Vertebrata</taxon>
        <taxon>Euteleostomi</taxon>
        <taxon>Actinopterygii</taxon>
        <taxon>Neopterygii</taxon>
        <taxon>Teleostei</taxon>
        <taxon>Neoteleostei</taxon>
        <taxon>Acanthomorphata</taxon>
        <taxon>Ovalentaria</taxon>
        <taxon>Atherinomorphae</taxon>
        <taxon>Cyprinodontiformes</taxon>
        <taxon>Goodeidae</taxon>
        <taxon>Xenotaenia</taxon>
    </lineage>
</organism>
<comment type="caution">
    <text evidence="3">The sequence shown here is derived from an EMBL/GenBank/DDBJ whole genome shotgun (WGS) entry which is preliminary data.</text>
</comment>
<dbReference type="Proteomes" id="UP001444071">
    <property type="component" value="Unassembled WGS sequence"/>
</dbReference>
<feature type="transmembrane region" description="Helical" evidence="2">
    <location>
        <begin position="90"/>
        <end position="111"/>
    </location>
</feature>
<sequence>MRPLTCSSEASNCTMGCGENFGDAEPVQYFWKNGEAGKWESGVKRKVIYNDEETRSFKSFTCKVKNLFSEKESDPLENPFSKSGGSNTGVVVGVVVAIILIVLAVAGYFIYQKFINNRARFCPGSADHNGRPVQPVVEGKPAETTEMLGKGEQEPTS</sequence>